<protein>
    <recommendedName>
        <fullName evidence="3">Probable endolytic peptidoglycan transglycosylase RlpA</fullName>
        <ecNumber evidence="3">4.2.2.-</ecNumber>
    </recommendedName>
</protein>
<dbReference type="EMBL" id="MQWA01000001">
    <property type="protein sequence ID" value="PQJ27654.1"/>
    <property type="molecule type" value="Genomic_DNA"/>
</dbReference>
<dbReference type="InterPro" id="IPR009009">
    <property type="entry name" value="RlpA-like_DPBB"/>
</dbReference>
<keyword evidence="8" id="KW-1185">Reference proteome</keyword>
<dbReference type="InterPro" id="IPR012997">
    <property type="entry name" value="RplA"/>
</dbReference>
<evidence type="ECO:0000313" key="8">
    <source>
        <dbReference type="Proteomes" id="UP000239907"/>
    </source>
</evidence>
<comment type="function">
    <text evidence="3">Lytic transglycosylase with a strong preference for naked glycan strands that lack stem peptides.</text>
</comment>
<dbReference type="RefSeq" id="WP_105042141.1">
    <property type="nucleotide sequence ID" value="NZ_MQWA01000001.1"/>
</dbReference>
<dbReference type="NCBIfam" id="TIGR00413">
    <property type="entry name" value="rlpA"/>
    <property type="match status" value="1"/>
</dbReference>
<evidence type="ECO:0000256" key="4">
    <source>
        <dbReference type="RuleBase" id="RU003495"/>
    </source>
</evidence>
<dbReference type="PANTHER" id="PTHR34183">
    <property type="entry name" value="ENDOLYTIC PEPTIDOGLYCAN TRANSGLYCOSYLASE RLPA"/>
    <property type="match status" value="1"/>
</dbReference>
<proteinExistence type="inferred from homology"/>
<dbReference type="CDD" id="cd22268">
    <property type="entry name" value="DPBB_RlpA-like"/>
    <property type="match status" value="1"/>
</dbReference>
<feature type="domain" description="RlpA-like protein double-psi beta-barrel" evidence="6">
    <location>
        <begin position="43"/>
        <end position="131"/>
    </location>
</feature>
<dbReference type="GO" id="GO:0071555">
    <property type="term" value="P:cell wall organization"/>
    <property type="evidence" value="ECO:0007669"/>
    <property type="project" value="UniProtKB-KW"/>
</dbReference>
<gene>
    <name evidence="3" type="primary">rlpA</name>
    <name evidence="7" type="ORF">BSZ32_03505</name>
</gene>
<keyword evidence="2 3" id="KW-0961">Cell wall biogenesis/degradation</keyword>
<comment type="subcellular location">
    <subcellularLocation>
        <location evidence="3">Cell membrane</location>
        <topology evidence="3">Lipid-anchor</topology>
    </subcellularLocation>
</comment>
<comment type="caution">
    <text evidence="7">The sequence shown here is derived from an EMBL/GenBank/DDBJ whole genome shotgun (WGS) entry which is preliminary data.</text>
</comment>
<keyword evidence="1 3" id="KW-0456">Lyase</keyword>
<sequence>MRPLIYLTILMLPLLVSCATPTSGKGAEVHFGNCKYRVVEVESGKMSWYSVKTNFGTATASGEKFTNHGYTAAHKKLKMGTRVRITNLENGKSKILRINDRGPYKPGRIIDVSVGMSHGSHLDFHHNGVVKCLVEVLEPVEAKS</sequence>
<evidence type="ECO:0000256" key="5">
    <source>
        <dbReference type="SAM" id="SignalP"/>
    </source>
</evidence>
<keyword evidence="3" id="KW-0564">Palmitate</keyword>
<keyword evidence="3" id="KW-1003">Cell membrane</keyword>
<dbReference type="Proteomes" id="UP000239907">
    <property type="component" value="Unassembled WGS sequence"/>
</dbReference>
<dbReference type="SUPFAM" id="SSF50685">
    <property type="entry name" value="Barwin-like endoglucanases"/>
    <property type="match status" value="1"/>
</dbReference>
<dbReference type="HAMAP" id="MF_02071">
    <property type="entry name" value="RlpA"/>
    <property type="match status" value="1"/>
</dbReference>
<dbReference type="Gene3D" id="2.40.40.10">
    <property type="entry name" value="RlpA-like domain"/>
    <property type="match status" value="1"/>
</dbReference>
<dbReference type="Pfam" id="PF03330">
    <property type="entry name" value="DPBB_1"/>
    <property type="match status" value="1"/>
</dbReference>
<dbReference type="EC" id="4.2.2.-" evidence="3"/>
<reference evidence="7 8" key="1">
    <citation type="submission" date="2016-12" db="EMBL/GenBank/DDBJ databases">
        <title>Study of bacterial adaptation to deep sea.</title>
        <authorList>
            <person name="Song J."/>
            <person name="Yoshizawa S."/>
            <person name="Kogure K."/>
        </authorList>
    </citation>
    <scope>NUCLEOTIDE SEQUENCE [LARGE SCALE GENOMIC DNA]</scope>
    <source>
        <strain evidence="7 8">SAORIC-165</strain>
    </source>
</reference>
<comment type="similarity">
    <text evidence="3 4">Belongs to the RlpA family.</text>
</comment>
<keyword evidence="3" id="KW-0472">Membrane</keyword>
<evidence type="ECO:0000256" key="1">
    <source>
        <dbReference type="ARBA" id="ARBA00023239"/>
    </source>
</evidence>
<name>A0A2S7TZT9_9BACT</name>
<dbReference type="InterPro" id="IPR034718">
    <property type="entry name" value="RlpA"/>
</dbReference>
<keyword evidence="5" id="KW-0732">Signal</keyword>
<organism evidence="7 8">
    <name type="scientific">Rubritalea profundi</name>
    <dbReference type="NCBI Taxonomy" id="1658618"/>
    <lineage>
        <taxon>Bacteria</taxon>
        <taxon>Pseudomonadati</taxon>
        <taxon>Verrucomicrobiota</taxon>
        <taxon>Verrucomicrobiia</taxon>
        <taxon>Verrucomicrobiales</taxon>
        <taxon>Rubritaleaceae</taxon>
        <taxon>Rubritalea</taxon>
    </lineage>
</organism>
<dbReference type="GO" id="GO:0008932">
    <property type="term" value="F:lytic endotransglycosylase activity"/>
    <property type="evidence" value="ECO:0007669"/>
    <property type="project" value="UniProtKB-UniRule"/>
</dbReference>
<keyword evidence="3" id="KW-0449">Lipoprotein</keyword>
<dbReference type="InterPro" id="IPR036908">
    <property type="entry name" value="RlpA-like_sf"/>
</dbReference>
<feature type="chain" id="PRO_5015790500" description="Probable endolytic peptidoglycan transglycosylase RlpA" evidence="5">
    <location>
        <begin position="20"/>
        <end position="144"/>
    </location>
</feature>
<dbReference type="AlphaFoldDB" id="A0A2S7TZT9"/>
<accession>A0A2S7TZT9</accession>
<dbReference type="PANTHER" id="PTHR34183:SF1">
    <property type="entry name" value="ENDOLYTIC PEPTIDOGLYCAN TRANSGLYCOSYLASE RLPA"/>
    <property type="match status" value="1"/>
</dbReference>
<dbReference type="PROSITE" id="PS51257">
    <property type="entry name" value="PROKAR_LIPOPROTEIN"/>
    <property type="match status" value="1"/>
</dbReference>
<evidence type="ECO:0000259" key="6">
    <source>
        <dbReference type="Pfam" id="PF03330"/>
    </source>
</evidence>
<evidence type="ECO:0000256" key="3">
    <source>
        <dbReference type="HAMAP-Rule" id="MF_02071"/>
    </source>
</evidence>
<dbReference type="GO" id="GO:0000270">
    <property type="term" value="P:peptidoglycan metabolic process"/>
    <property type="evidence" value="ECO:0007669"/>
    <property type="project" value="UniProtKB-UniRule"/>
</dbReference>
<evidence type="ECO:0000256" key="2">
    <source>
        <dbReference type="ARBA" id="ARBA00023316"/>
    </source>
</evidence>
<evidence type="ECO:0000313" key="7">
    <source>
        <dbReference type="EMBL" id="PQJ27654.1"/>
    </source>
</evidence>
<dbReference type="GO" id="GO:0005886">
    <property type="term" value="C:plasma membrane"/>
    <property type="evidence" value="ECO:0007669"/>
    <property type="project" value="UniProtKB-SubCell"/>
</dbReference>
<feature type="signal peptide" evidence="5">
    <location>
        <begin position="1"/>
        <end position="19"/>
    </location>
</feature>
<dbReference type="OrthoDB" id="9779128at2"/>